<protein>
    <submittedName>
        <fullName evidence="2">Uncharacterized protein</fullName>
    </submittedName>
</protein>
<dbReference type="AlphaFoldDB" id="A0A4Q0QHU8"/>
<comment type="caution">
    <text evidence="2">The sequence shown here is derived from an EMBL/GenBank/DDBJ whole genome shotgun (WGS) entry which is preliminary data.</text>
</comment>
<keyword evidence="1" id="KW-0812">Transmembrane</keyword>
<dbReference type="Proteomes" id="UP000290174">
    <property type="component" value="Unassembled WGS sequence"/>
</dbReference>
<evidence type="ECO:0000256" key="1">
    <source>
        <dbReference type="SAM" id="Phobius"/>
    </source>
</evidence>
<accession>A0A4Q0QHU8</accession>
<sequence>MTLPGWVLAIFLTMAAAVPAGVYFTATLFFPPDQSYTYVGQGTAQGAPGPVAGAGLSFAAVASAAYWIIRRRRRKPD</sequence>
<feature type="transmembrane region" description="Helical" evidence="1">
    <location>
        <begin position="7"/>
        <end position="30"/>
    </location>
</feature>
<gene>
    <name evidence="2" type="ORF">EAS61_22965</name>
</gene>
<proteinExistence type="predicted"/>
<feature type="transmembrane region" description="Helical" evidence="1">
    <location>
        <begin position="50"/>
        <end position="69"/>
    </location>
</feature>
<dbReference type="RefSeq" id="WP_128932378.1">
    <property type="nucleotide sequence ID" value="NZ_CP022221.1"/>
</dbReference>
<name>A0A4Q0QHU8_9BRAD</name>
<reference evidence="2 3" key="1">
    <citation type="submission" date="2018-11" db="EMBL/GenBank/DDBJ databases">
        <title>Bradyrhizobium sp. nov., isolated from effective nodules of peanut in China.</title>
        <authorList>
            <person name="Li Y."/>
        </authorList>
    </citation>
    <scope>NUCLEOTIDE SEQUENCE [LARGE SCALE GENOMIC DNA]</scope>
    <source>
        <strain evidence="2 3">CCBAU 51770</strain>
    </source>
</reference>
<keyword evidence="1" id="KW-0472">Membrane</keyword>
<dbReference type="EMBL" id="RKMK01000023">
    <property type="protein sequence ID" value="RXG92611.1"/>
    <property type="molecule type" value="Genomic_DNA"/>
</dbReference>
<evidence type="ECO:0000313" key="3">
    <source>
        <dbReference type="Proteomes" id="UP000290174"/>
    </source>
</evidence>
<keyword evidence="1" id="KW-1133">Transmembrane helix</keyword>
<organism evidence="2 3">
    <name type="scientific">Bradyrhizobium zhanjiangense</name>
    <dbReference type="NCBI Taxonomy" id="1325107"/>
    <lineage>
        <taxon>Bacteria</taxon>
        <taxon>Pseudomonadati</taxon>
        <taxon>Pseudomonadota</taxon>
        <taxon>Alphaproteobacteria</taxon>
        <taxon>Hyphomicrobiales</taxon>
        <taxon>Nitrobacteraceae</taxon>
        <taxon>Bradyrhizobium</taxon>
    </lineage>
</organism>
<evidence type="ECO:0000313" key="2">
    <source>
        <dbReference type="EMBL" id="RXG92611.1"/>
    </source>
</evidence>